<dbReference type="EMBL" id="MAUE01000017">
    <property type="protein sequence ID" value="OCW27144.1"/>
    <property type="molecule type" value="Genomic_DNA"/>
</dbReference>
<protein>
    <submittedName>
        <fullName evidence="2">Uncharacterized protein</fullName>
    </submittedName>
</protein>
<dbReference type="Proteomes" id="UP000240571">
    <property type="component" value="Unassembled WGS sequence"/>
</dbReference>
<dbReference type="AlphaFoldDB" id="A0A2T4G7R0"/>
<comment type="caution">
    <text evidence="2">The sequence shown here is derived from an EMBL/GenBank/DDBJ whole genome shotgun (WGS) entry which is preliminary data.</text>
</comment>
<organism evidence="2 4">
    <name type="scientific">Pseudomonas aylmerensis</name>
    <dbReference type="NCBI Taxonomy" id="1869229"/>
    <lineage>
        <taxon>Bacteria</taxon>
        <taxon>Pseudomonadati</taxon>
        <taxon>Pseudomonadota</taxon>
        <taxon>Gammaproteobacteria</taxon>
        <taxon>Pseudomonadales</taxon>
        <taxon>Pseudomonadaceae</taxon>
        <taxon>Pseudomonas</taxon>
    </lineage>
</organism>
<name>A0A2T4G7R0_9PSED</name>
<evidence type="ECO:0000313" key="4">
    <source>
        <dbReference type="Proteomes" id="UP000240571"/>
    </source>
</evidence>
<reference evidence="2 4" key="2">
    <citation type="submission" date="2018-03" db="EMBL/GenBank/DDBJ databases">
        <title>Diversity of bacteria associated with corn roots inoculated with woodland soils in Canada, and Description of Pseudomonas aylmerense sp. nov.</title>
        <authorList>
            <person name="Tambong J.T."/>
            <person name="Xu R."/>
            <person name="Tchagang C."/>
        </authorList>
    </citation>
    <scope>NUCLEOTIDE SEQUENCE [LARGE SCALE GENOMIC DNA]</scope>
    <source>
        <strain evidence="2 4">S1E44</strain>
    </source>
</reference>
<evidence type="ECO:0000313" key="3">
    <source>
        <dbReference type="Proteomes" id="UP000095081"/>
    </source>
</evidence>
<gene>
    <name evidence="1" type="ORF">BBG20_13810</name>
    <name evidence="2" type="ORF">C9382_06000</name>
</gene>
<accession>A0A2T4G7R0</accession>
<evidence type="ECO:0000313" key="1">
    <source>
        <dbReference type="EMBL" id="OCW27144.1"/>
    </source>
</evidence>
<keyword evidence="3" id="KW-1185">Reference proteome</keyword>
<dbReference type="Proteomes" id="UP000095081">
    <property type="component" value="Unassembled WGS sequence"/>
</dbReference>
<evidence type="ECO:0000313" key="2">
    <source>
        <dbReference type="EMBL" id="PTC31627.1"/>
    </source>
</evidence>
<dbReference type="EMBL" id="PYWW01000011">
    <property type="protein sequence ID" value="PTC31627.1"/>
    <property type="molecule type" value="Genomic_DNA"/>
</dbReference>
<sequence length="115" mass="12624">MAQAEASGLTLDDLADPCEKFGVTPQALLNALSISLAECYLQGTLTYAFCDGVLNGLIDAIVDVGMSRDLPQPAFSLYQAFDQGEWRRSDDPPETDPGEKYVKPLVLQIMRKLRD</sequence>
<reference evidence="1 3" key="1">
    <citation type="submission" date="2016-06" db="EMBL/GenBank/DDBJ databases">
        <title>Draft genome sequence of Pseudomonas sp. S1E40, a novel strain antagonistic activity to fungal plant pathogen.</title>
        <authorList>
            <person name="Tambong J.T."/>
            <person name="Tchagang C."/>
            <person name="Xu R."/>
        </authorList>
    </citation>
    <scope>NUCLEOTIDE SEQUENCE [LARGE SCALE GENOMIC DNA]</scope>
    <source>
        <strain evidence="1 3">S1E40</strain>
    </source>
</reference>
<proteinExistence type="predicted"/>